<proteinExistence type="predicted"/>
<dbReference type="PROSITE" id="PS51257">
    <property type="entry name" value="PROKAR_LIPOPROTEIN"/>
    <property type="match status" value="1"/>
</dbReference>
<dbReference type="eggNOG" id="ENOG5032VF6">
    <property type="taxonomic scope" value="Bacteria"/>
</dbReference>
<dbReference type="HOGENOM" id="CLU_1494941_0_0_10"/>
<dbReference type="KEGG" id="cpb:Cphamn1_0549"/>
<feature type="chain" id="PRO_5002787960" description="Lipoprotein" evidence="1">
    <location>
        <begin position="23"/>
        <end position="178"/>
    </location>
</feature>
<organism evidence="2">
    <name type="scientific">Chlorobium phaeobacteroides (strain BS1)</name>
    <dbReference type="NCBI Taxonomy" id="331678"/>
    <lineage>
        <taxon>Bacteria</taxon>
        <taxon>Pseudomonadati</taxon>
        <taxon>Chlorobiota</taxon>
        <taxon>Chlorobiia</taxon>
        <taxon>Chlorobiales</taxon>
        <taxon>Chlorobiaceae</taxon>
        <taxon>Chlorobium/Pelodictyon group</taxon>
        <taxon>Chlorobium</taxon>
    </lineage>
</organism>
<sequence length="178" mass="19547">MRHSFSFLAFLMVFTIALSSCSQDKEMEKQPEPALTTSEYPLIEPCALVTRSEAETLLGEPVDDAEKSEQKVVGMKLCLYNPQNEDSWGFLQVSLTQPAFMPATGLPPSEIFHSIKDAMSDSRTDLEGFGDEAFIATGGLYILKGEYYITIGAGNIDRAEIQERLKAAGKIALGNLDQ</sequence>
<evidence type="ECO:0008006" key="3">
    <source>
        <dbReference type="Google" id="ProtNLM"/>
    </source>
</evidence>
<dbReference type="OrthoDB" id="597608at2"/>
<protein>
    <recommendedName>
        <fullName evidence="3">Lipoprotein</fullName>
    </recommendedName>
</protein>
<evidence type="ECO:0000256" key="1">
    <source>
        <dbReference type="SAM" id="SignalP"/>
    </source>
</evidence>
<evidence type="ECO:0000313" key="2">
    <source>
        <dbReference type="EMBL" id="ACE03511.1"/>
    </source>
</evidence>
<reference evidence="2" key="1">
    <citation type="submission" date="2008-06" db="EMBL/GenBank/DDBJ databases">
        <title>Complete sequence of Chlorobium phaeobacteroides BS1.</title>
        <authorList>
            <consortium name="US DOE Joint Genome Institute"/>
            <person name="Lucas S."/>
            <person name="Copeland A."/>
            <person name="Lapidus A."/>
            <person name="Glavina del Rio T."/>
            <person name="Dalin E."/>
            <person name="Tice H."/>
            <person name="Bruce D."/>
            <person name="Goodwin L."/>
            <person name="Pitluck S."/>
            <person name="Schmutz J."/>
            <person name="Larimer F."/>
            <person name="Land M."/>
            <person name="Hauser L."/>
            <person name="Kyrpides N."/>
            <person name="Ovchinnikova G."/>
            <person name="Li T."/>
            <person name="Liu Z."/>
            <person name="Zhao F."/>
            <person name="Overmann J."/>
            <person name="Bryant D.A."/>
            <person name="Richardson P."/>
        </authorList>
    </citation>
    <scope>NUCLEOTIDE SEQUENCE [LARGE SCALE GENOMIC DNA]</scope>
    <source>
        <strain evidence="2">BS1</strain>
    </source>
</reference>
<dbReference type="AlphaFoldDB" id="B3EMN3"/>
<accession>B3EMN3</accession>
<keyword evidence="1" id="KW-0732">Signal</keyword>
<gene>
    <name evidence="2" type="ordered locus">Cphamn1_0549</name>
</gene>
<feature type="signal peptide" evidence="1">
    <location>
        <begin position="1"/>
        <end position="22"/>
    </location>
</feature>
<name>B3EMN3_CHLPB</name>
<dbReference type="EMBL" id="CP001101">
    <property type="protein sequence ID" value="ACE03511.1"/>
    <property type="molecule type" value="Genomic_DNA"/>
</dbReference>